<evidence type="ECO:0000313" key="2">
    <source>
        <dbReference type="Proteomes" id="UP000237000"/>
    </source>
</evidence>
<dbReference type="InParanoid" id="A0A2P5B2I6"/>
<organism evidence="1 2">
    <name type="scientific">Trema orientale</name>
    <name type="common">Charcoal tree</name>
    <name type="synonym">Celtis orientalis</name>
    <dbReference type="NCBI Taxonomy" id="63057"/>
    <lineage>
        <taxon>Eukaryota</taxon>
        <taxon>Viridiplantae</taxon>
        <taxon>Streptophyta</taxon>
        <taxon>Embryophyta</taxon>
        <taxon>Tracheophyta</taxon>
        <taxon>Spermatophyta</taxon>
        <taxon>Magnoliopsida</taxon>
        <taxon>eudicotyledons</taxon>
        <taxon>Gunneridae</taxon>
        <taxon>Pentapetalae</taxon>
        <taxon>rosids</taxon>
        <taxon>fabids</taxon>
        <taxon>Rosales</taxon>
        <taxon>Cannabaceae</taxon>
        <taxon>Trema</taxon>
    </lineage>
</organism>
<sequence>AERNADSVGSSLAFDHSLEQLRENDHLLRVPQTVFSTINTSGISMVQDSPLIDGKEVSDDQSPSDSMHSSLPKANVIASISGTTPIDAALKGKSKFLDEIEISPLVK</sequence>
<dbReference type="EMBL" id="JXTC01000622">
    <property type="protein sequence ID" value="PON43020.1"/>
    <property type="molecule type" value="Genomic_DNA"/>
</dbReference>
<evidence type="ECO:0000313" key="1">
    <source>
        <dbReference type="EMBL" id="PON43020.1"/>
    </source>
</evidence>
<name>A0A2P5B2I6_TREOI</name>
<protein>
    <submittedName>
        <fullName evidence="1">Uncharacterized protein</fullName>
    </submittedName>
</protein>
<proteinExistence type="predicted"/>
<dbReference type="Proteomes" id="UP000237000">
    <property type="component" value="Unassembled WGS sequence"/>
</dbReference>
<keyword evidence="2" id="KW-1185">Reference proteome</keyword>
<dbReference type="OrthoDB" id="10407991at2759"/>
<feature type="non-terminal residue" evidence="1">
    <location>
        <position position="1"/>
    </location>
</feature>
<reference evidence="2" key="1">
    <citation type="submission" date="2016-06" db="EMBL/GenBank/DDBJ databases">
        <title>Parallel loss of symbiosis genes in relatives of nitrogen-fixing non-legume Parasponia.</title>
        <authorList>
            <person name="Van Velzen R."/>
            <person name="Holmer R."/>
            <person name="Bu F."/>
            <person name="Rutten L."/>
            <person name="Van Zeijl A."/>
            <person name="Liu W."/>
            <person name="Santuari L."/>
            <person name="Cao Q."/>
            <person name="Sharma T."/>
            <person name="Shen D."/>
            <person name="Roswanjaya Y."/>
            <person name="Wardhani T."/>
            <person name="Kalhor M.S."/>
            <person name="Jansen J."/>
            <person name="Van den Hoogen J."/>
            <person name="Gungor B."/>
            <person name="Hartog M."/>
            <person name="Hontelez J."/>
            <person name="Verver J."/>
            <person name="Yang W.-C."/>
            <person name="Schijlen E."/>
            <person name="Repin R."/>
            <person name="Schilthuizen M."/>
            <person name="Schranz E."/>
            <person name="Heidstra R."/>
            <person name="Miyata K."/>
            <person name="Fedorova E."/>
            <person name="Kohlen W."/>
            <person name="Bisseling T."/>
            <person name="Smit S."/>
            <person name="Geurts R."/>
        </authorList>
    </citation>
    <scope>NUCLEOTIDE SEQUENCE [LARGE SCALE GENOMIC DNA]</scope>
    <source>
        <strain evidence="2">cv. RG33-2</strain>
    </source>
</reference>
<gene>
    <name evidence="1" type="ORF">TorRG33x02_334500</name>
</gene>
<accession>A0A2P5B2I6</accession>
<comment type="caution">
    <text evidence="1">The sequence shown here is derived from an EMBL/GenBank/DDBJ whole genome shotgun (WGS) entry which is preliminary data.</text>
</comment>
<dbReference type="AlphaFoldDB" id="A0A2P5B2I6"/>